<sequence length="96" mass="9712">RELAGLAEAAAEGATPTVKGATPAATGASASVTPSGNGLPTRSALTAAIAAARYEGVSRSYAFDKERQQLVGQDAHLYRVKDGGVRYVGPAPKPES</sequence>
<dbReference type="EMBL" id="JAAGMP010001896">
    <property type="protein sequence ID" value="NEC24791.1"/>
    <property type="molecule type" value="Genomic_DNA"/>
</dbReference>
<evidence type="ECO:0000313" key="3">
    <source>
        <dbReference type="Proteomes" id="UP000469670"/>
    </source>
</evidence>
<proteinExistence type="predicted"/>
<keyword evidence="2" id="KW-0723">Serine/threonine-protein kinase</keyword>
<name>A0A7K3SBD9_9ACTN</name>
<feature type="non-terminal residue" evidence="2">
    <location>
        <position position="1"/>
    </location>
</feature>
<accession>A0A7K3SBD9</accession>
<organism evidence="2 3">
    <name type="scientific">Streptomyces parvus</name>
    <dbReference type="NCBI Taxonomy" id="66428"/>
    <lineage>
        <taxon>Bacteria</taxon>
        <taxon>Bacillati</taxon>
        <taxon>Actinomycetota</taxon>
        <taxon>Actinomycetes</taxon>
        <taxon>Kitasatosporales</taxon>
        <taxon>Streptomycetaceae</taxon>
        <taxon>Streptomyces</taxon>
    </lineage>
</organism>
<gene>
    <name evidence="2" type="ORF">G3I50_42095</name>
</gene>
<feature type="compositionally biased region" description="Low complexity" evidence="1">
    <location>
        <begin position="1"/>
        <end position="36"/>
    </location>
</feature>
<keyword evidence="2" id="KW-0418">Kinase</keyword>
<keyword evidence="2" id="KW-0808">Transferase</keyword>
<dbReference type="GO" id="GO:0004674">
    <property type="term" value="F:protein serine/threonine kinase activity"/>
    <property type="evidence" value="ECO:0007669"/>
    <property type="project" value="UniProtKB-KW"/>
</dbReference>
<evidence type="ECO:0000256" key="1">
    <source>
        <dbReference type="SAM" id="MobiDB-lite"/>
    </source>
</evidence>
<protein>
    <submittedName>
        <fullName evidence="2">Serine/threonine protein kinase</fullName>
    </submittedName>
</protein>
<evidence type="ECO:0000313" key="2">
    <source>
        <dbReference type="EMBL" id="NEC24791.1"/>
    </source>
</evidence>
<dbReference type="Proteomes" id="UP000469670">
    <property type="component" value="Unassembled WGS sequence"/>
</dbReference>
<comment type="caution">
    <text evidence="2">The sequence shown here is derived from an EMBL/GenBank/DDBJ whole genome shotgun (WGS) entry which is preliminary data.</text>
</comment>
<dbReference type="AlphaFoldDB" id="A0A7K3SBD9"/>
<feature type="region of interest" description="Disordered" evidence="1">
    <location>
        <begin position="1"/>
        <end position="39"/>
    </location>
</feature>
<reference evidence="2 3" key="1">
    <citation type="submission" date="2020-01" db="EMBL/GenBank/DDBJ databases">
        <title>Insect and environment-associated Actinomycetes.</title>
        <authorList>
            <person name="Currrie C."/>
            <person name="Chevrette M."/>
            <person name="Carlson C."/>
            <person name="Stubbendieck R."/>
            <person name="Wendt-Pienkowski E."/>
        </authorList>
    </citation>
    <scope>NUCLEOTIDE SEQUENCE [LARGE SCALE GENOMIC DNA]</scope>
    <source>
        <strain evidence="2 3">SID7590</strain>
    </source>
</reference>